<protein>
    <recommendedName>
        <fullName evidence="4">MYND-type domain-containing protein</fullName>
    </recommendedName>
</protein>
<evidence type="ECO:0000256" key="1">
    <source>
        <dbReference type="ARBA" id="ARBA00022723"/>
    </source>
</evidence>
<keyword evidence="3" id="KW-0862">Zinc</keyword>
<reference evidence="5 6" key="1">
    <citation type="journal article" date="2019" name="New Phytol.">
        <title>Comparative genomics reveals unique wood-decay strategies and fruiting body development in the Schizophyllaceae.</title>
        <authorList>
            <person name="Almasi E."/>
            <person name="Sahu N."/>
            <person name="Krizsan K."/>
            <person name="Balint B."/>
            <person name="Kovacs G.M."/>
            <person name="Kiss B."/>
            <person name="Cseklye J."/>
            <person name="Drula E."/>
            <person name="Henrissat B."/>
            <person name="Nagy I."/>
            <person name="Chovatia M."/>
            <person name="Adam C."/>
            <person name="LaButti K."/>
            <person name="Lipzen A."/>
            <person name="Riley R."/>
            <person name="Grigoriev I.V."/>
            <person name="Nagy L.G."/>
        </authorList>
    </citation>
    <scope>NUCLEOTIDE SEQUENCE [LARGE SCALE GENOMIC DNA]</scope>
    <source>
        <strain evidence="5 6">NL-1724</strain>
    </source>
</reference>
<evidence type="ECO:0000313" key="6">
    <source>
        <dbReference type="Proteomes" id="UP000320762"/>
    </source>
</evidence>
<dbReference type="Proteomes" id="UP000320762">
    <property type="component" value="Unassembled WGS sequence"/>
</dbReference>
<feature type="domain" description="MYND-type" evidence="4">
    <location>
        <begin position="393"/>
        <end position="434"/>
    </location>
</feature>
<dbReference type="PROSITE" id="PS01360">
    <property type="entry name" value="ZF_MYND_1"/>
    <property type="match status" value="1"/>
</dbReference>
<dbReference type="AlphaFoldDB" id="A0A550C0U9"/>
<dbReference type="SUPFAM" id="SSF144232">
    <property type="entry name" value="HIT/MYND zinc finger-like"/>
    <property type="match status" value="1"/>
</dbReference>
<dbReference type="EMBL" id="VDMD01000036">
    <property type="protein sequence ID" value="TRM58429.1"/>
    <property type="molecule type" value="Genomic_DNA"/>
</dbReference>
<keyword evidence="6" id="KW-1185">Reference proteome</keyword>
<dbReference type="GO" id="GO:0008270">
    <property type="term" value="F:zinc ion binding"/>
    <property type="evidence" value="ECO:0007669"/>
    <property type="project" value="UniProtKB-KW"/>
</dbReference>
<dbReference type="InterPro" id="IPR002893">
    <property type="entry name" value="Znf_MYND"/>
</dbReference>
<evidence type="ECO:0000256" key="2">
    <source>
        <dbReference type="ARBA" id="ARBA00022771"/>
    </source>
</evidence>
<dbReference type="OrthoDB" id="2873688at2759"/>
<evidence type="ECO:0000313" key="5">
    <source>
        <dbReference type="EMBL" id="TRM58429.1"/>
    </source>
</evidence>
<proteinExistence type="predicted"/>
<keyword evidence="2" id="KW-0863">Zinc-finger</keyword>
<sequence>MSTRPPPGYESIAKIRQHLRKPNSFAYLRLDPFALETDHWELRSSQVLGAINNLDGLNHGLESRFKEGQDFTREIQRCVSELWPTLVLWLDFLHPMHHAGTSRHERVPMQTICRMLFYLFNTTGLIEEMRSRTARLYDMLFLIWLRFDEYQTTSCMAYPSFTGIAEAVRQSMWIAGKGFADNLNGDMLANYPAMVAQNMSPHCLPAALGAVRNRPRAFYRQALRQTRHFIDITKATRPSSISGVEDHVIAVAEFASELLPLEVHAKDVVVGFVDVVRSIRSIPNLRSVAIMVCSVLHAMWRSSTDGRPLVWSIRRGIMASILKLHMEENSSQLVGLTRLVSLQGSQVNVLRALDKEEVSLRNLGAGAPEEQDRLDYWMKERIRALRQFYGTKCANEECPSPDPSSAKFRCPCFNACYCSKTCQKIDRQSHKSYCVNGTKGPSYRTVDGPEVSPRDGHFVASLTWKIINDHAQTIVVAIQRAQLRDPPVGKDYQLLFNVADMIPRIAVNPLNRAEEKWNSSCGGIPICASITFAGSATRLYIIHIKMTELADTAKQRVAEGYPEEGLEYLIHLPVTQYKYY</sequence>
<accession>A0A550C0U9</accession>
<name>A0A550C0U9_9AGAR</name>
<evidence type="ECO:0000259" key="4">
    <source>
        <dbReference type="PROSITE" id="PS01360"/>
    </source>
</evidence>
<gene>
    <name evidence="5" type="ORF">BD626DRAFT_573639</name>
</gene>
<evidence type="ECO:0000256" key="3">
    <source>
        <dbReference type="ARBA" id="ARBA00022833"/>
    </source>
</evidence>
<organism evidence="5 6">
    <name type="scientific">Schizophyllum amplum</name>
    <dbReference type="NCBI Taxonomy" id="97359"/>
    <lineage>
        <taxon>Eukaryota</taxon>
        <taxon>Fungi</taxon>
        <taxon>Dikarya</taxon>
        <taxon>Basidiomycota</taxon>
        <taxon>Agaricomycotina</taxon>
        <taxon>Agaricomycetes</taxon>
        <taxon>Agaricomycetidae</taxon>
        <taxon>Agaricales</taxon>
        <taxon>Schizophyllaceae</taxon>
        <taxon>Schizophyllum</taxon>
    </lineage>
</organism>
<keyword evidence="1" id="KW-0479">Metal-binding</keyword>
<comment type="caution">
    <text evidence="5">The sequence shown here is derived from an EMBL/GenBank/DDBJ whole genome shotgun (WGS) entry which is preliminary data.</text>
</comment>